<evidence type="ECO:0000313" key="2">
    <source>
        <dbReference type="Proteomes" id="UP001437256"/>
    </source>
</evidence>
<keyword evidence="2" id="KW-1185">Reference proteome</keyword>
<protein>
    <submittedName>
        <fullName evidence="1">Uncharacterized protein</fullName>
    </submittedName>
</protein>
<reference evidence="1 2" key="1">
    <citation type="submission" date="2024-05" db="EMBL/GenBank/DDBJ databases">
        <title>A draft genome resource for the thread blight pathogen Marasmius tenuissimus strain MS-2.</title>
        <authorList>
            <person name="Yulfo-Soto G.E."/>
            <person name="Baruah I.K."/>
            <person name="Amoako-Attah I."/>
            <person name="Bukari Y."/>
            <person name="Meinhardt L.W."/>
            <person name="Bailey B.A."/>
            <person name="Cohen S.P."/>
        </authorList>
    </citation>
    <scope>NUCLEOTIDE SEQUENCE [LARGE SCALE GENOMIC DNA]</scope>
    <source>
        <strain evidence="1 2">MS-2</strain>
    </source>
</reference>
<evidence type="ECO:0000313" key="1">
    <source>
        <dbReference type="EMBL" id="KAL0057356.1"/>
    </source>
</evidence>
<organism evidence="1 2">
    <name type="scientific">Marasmius tenuissimus</name>
    <dbReference type="NCBI Taxonomy" id="585030"/>
    <lineage>
        <taxon>Eukaryota</taxon>
        <taxon>Fungi</taxon>
        <taxon>Dikarya</taxon>
        <taxon>Basidiomycota</taxon>
        <taxon>Agaricomycotina</taxon>
        <taxon>Agaricomycetes</taxon>
        <taxon>Agaricomycetidae</taxon>
        <taxon>Agaricales</taxon>
        <taxon>Marasmiineae</taxon>
        <taxon>Marasmiaceae</taxon>
        <taxon>Marasmius</taxon>
    </lineage>
</organism>
<proteinExistence type="predicted"/>
<sequence length="617" mass="70723">MSMRDQSIYDFFTEHRDQESLTSCPQCGVTSVSFHGKPEFFLLGNENLLKEDEIERFRTQMVSLRYKIISTPVLSESVSPELGHIKPLADVFKEYIFKDCPFWYEAVQVKGFKQGTGFTFWCQPEWESEPQPLTTVIIQPPGSICWKDFIAGREEEYNGPSPFRCLSAMSLMEHIYDYANSTRIPYIVLTDEVHAVTINGFKLREWEENIDNWAYALGIHLTLSRKLSLHSVIGAVIHKVSEPEFHYSAFMPSYFLSGALNGSTAPSENDQPSNFSDFDLFTMQRCRQSYEAFMKWKKNAQANSFSNPLRVSDELLIVVDGFAKREPSLSFHLPLEKPPTDSLDVLMRRPRPRSQEVDDLLSLAARSEGTLRYRITDIIRYEREKFSQVTFGTLNWTSKDGRIQRGSDSKLCLKMFDETLFPIPDMDEYDGSNDWYARAMGITGPRYRLSGLYYASDMVRGEMATYDRLRYLQGTLLPYTYGFHEIILPSSRSIYGSLMEVIPGDSLLSFSIGEQPEGVQIDLVRRLSEGVRALHYGGAHQRDWQLGQVIIHDNEHLDFSFIDFSSVQLRRGVDFAPGVAELFRPGRSEGLQNTLVDGGFDPRMVYRNWIGGDDLEC</sequence>
<comment type="caution">
    <text evidence="1">The sequence shown here is derived from an EMBL/GenBank/DDBJ whole genome shotgun (WGS) entry which is preliminary data.</text>
</comment>
<gene>
    <name evidence="1" type="ORF">AAF712_016006</name>
</gene>
<name>A0ABR2Z717_9AGAR</name>
<accession>A0ABR2Z717</accession>
<dbReference type="EMBL" id="JBBXMP010000572">
    <property type="protein sequence ID" value="KAL0057356.1"/>
    <property type="molecule type" value="Genomic_DNA"/>
</dbReference>
<dbReference type="Proteomes" id="UP001437256">
    <property type="component" value="Unassembled WGS sequence"/>
</dbReference>